<evidence type="ECO:0008006" key="4">
    <source>
        <dbReference type="Google" id="ProtNLM"/>
    </source>
</evidence>
<protein>
    <recommendedName>
        <fullName evidence="4">Transmembrane protein</fullName>
    </recommendedName>
</protein>
<keyword evidence="1" id="KW-0472">Membrane</keyword>
<organism evidence="2 3">
    <name type="scientific">Massariosphaeria phaeospora</name>
    <dbReference type="NCBI Taxonomy" id="100035"/>
    <lineage>
        <taxon>Eukaryota</taxon>
        <taxon>Fungi</taxon>
        <taxon>Dikarya</taxon>
        <taxon>Ascomycota</taxon>
        <taxon>Pezizomycotina</taxon>
        <taxon>Dothideomycetes</taxon>
        <taxon>Pleosporomycetidae</taxon>
        <taxon>Pleosporales</taxon>
        <taxon>Pleosporales incertae sedis</taxon>
        <taxon>Massariosphaeria</taxon>
    </lineage>
</organism>
<feature type="transmembrane region" description="Helical" evidence="1">
    <location>
        <begin position="103"/>
        <end position="122"/>
    </location>
</feature>
<dbReference type="Proteomes" id="UP000481861">
    <property type="component" value="Unassembled WGS sequence"/>
</dbReference>
<proteinExistence type="predicted"/>
<gene>
    <name evidence="2" type="ORF">BDV95DRAFT_579632</name>
</gene>
<feature type="transmembrane region" description="Helical" evidence="1">
    <location>
        <begin position="142"/>
        <end position="161"/>
    </location>
</feature>
<keyword evidence="3" id="KW-1185">Reference proteome</keyword>
<name>A0A7C8MFS9_9PLEO</name>
<comment type="caution">
    <text evidence="2">The sequence shown here is derived from an EMBL/GenBank/DDBJ whole genome shotgun (WGS) entry which is preliminary data.</text>
</comment>
<evidence type="ECO:0000313" key="3">
    <source>
        <dbReference type="Proteomes" id="UP000481861"/>
    </source>
</evidence>
<reference evidence="2 3" key="1">
    <citation type="submission" date="2020-01" db="EMBL/GenBank/DDBJ databases">
        <authorList>
            <consortium name="DOE Joint Genome Institute"/>
            <person name="Haridas S."/>
            <person name="Albert R."/>
            <person name="Binder M."/>
            <person name="Bloem J."/>
            <person name="Labutti K."/>
            <person name="Salamov A."/>
            <person name="Andreopoulos B."/>
            <person name="Baker S.E."/>
            <person name="Barry K."/>
            <person name="Bills G."/>
            <person name="Bluhm B.H."/>
            <person name="Cannon C."/>
            <person name="Castanera R."/>
            <person name="Culley D.E."/>
            <person name="Daum C."/>
            <person name="Ezra D."/>
            <person name="Gonzalez J.B."/>
            <person name="Henrissat B."/>
            <person name="Kuo A."/>
            <person name="Liang C."/>
            <person name="Lipzen A."/>
            <person name="Lutzoni F."/>
            <person name="Magnuson J."/>
            <person name="Mondo S."/>
            <person name="Nolan M."/>
            <person name="Ohm R."/>
            <person name="Pangilinan J."/>
            <person name="Park H.-J.H."/>
            <person name="Ramirez L."/>
            <person name="Alfaro M."/>
            <person name="Sun H."/>
            <person name="Tritt A."/>
            <person name="Yoshinaga Y."/>
            <person name="Zwiers L.-H.L."/>
            <person name="Turgeon B.G."/>
            <person name="Goodwin S.B."/>
            <person name="Spatafora J.W."/>
            <person name="Crous P.W."/>
            <person name="Grigoriev I.V."/>
        </authorList>
    </citation>
    <scope>NUCLEOTIDE SEQUENCE [LARGE SCALE GENOMIC DNA]</scope>
    <source>
        <strain evidence="2 3">CBS 611.86</strain>
    </source>
</reference>
<sequence>MLPLNPKVSKIPLSNSTPTFFSPPLSSTANCASAPIVFHIPLKSLASAATRTMARTAVHASSVPCSARSLRCVKARACRLSSERRAGCLAVVVLLVLVRRLRLAVPHFLVMVVVAARLWAAMARRRVGLRWDWARVVGPWGWERVVGGIFVVLVVVVVVVLKEI</sequence>
<dbReference type="EMBL" id="JAADJZ010000019">
    <property type="protein sequence ID" value="KAF2868344.1"/>
    <property type="molecule type" value="Genomic_DNA"/>
</dbReference>
<keyword evidence="1" id="KW-0812">Transmembrane</keyword>
<evidence type="ECO:0000313" key="2">
    <source>
        <dbReference type="EMBL" id="KAF2868344.1"/>
    </source>
</evidence>
<keyword evidence="1" id="KW-1133">Transmembrane helix</keyword>
<dbReference type="AlphaFoldDB" id="A0A7C8MFS9"/>
<accession>A0A7C8MFS9</accession>
<evidence type="ECO:0000256" key="1">
    <source>
        <dbReference type="SAM" id="Phobius"/>
    </source>
</evidence>